<keyword evidence="1" id="KW-0732">Signal</keyword>
<feature type="chain" id="PRO_5019363200" evidence="1">
    <location>
        <begin position="22"/>
        <end position="143"/>
    </location>
</feature>
<evidence type="ECO:0000313" key="2">
    <source>
        <dbReference type="EMBL" id="RUT69583.1"/>
    </source>
</evidence>
<dbReference type="Proteomes" id="UP000288102">
    <property type="component" value="Unassembled WGS sequence"/>
</dbReference>
<comment type="caution">
    <text evidence="2">The sequence shown here is derived from an EMBL/GenBank/DDBJ whole genome shotgun (WGS) entry which is preliminary data.</text>
</comment>
<protein>
    <submittedName>
        <fullName evidence="2">Uncharacterized protein</fullName>
    </submittedName>
</protein>
<keyword evidence="3" id="KW-1185">Reference proteome</keyword>
<accession>A0A434A5A7</accession>
<evidence type="ECO:0000313" key="3">
    <source>
        <dbReference type="Proteomes" id="UP000288102"/>
    </source>
</evidence>
<dbReference type="OrthoDB" id="1360164at2"/>
<dbReference type="AlphaFoldDB" id="A0A434A5A7"/>
<proteinExistence type="predicted"/>
<gene>
    <name evidence="2" type="ORF">D0817_15535</name>
</gene>
<sequence length="143" mass="16793">MKIIFKTFIILFLFANISCKAQQMVQTQDDIYKLVSNEEQFLNKPLKNLLKEIKPEIQSAFGVKVPKGYPCYFMFSFSSSNELKQKMIEGKFTGLYVYVKEPVDEWDNGKRSQETEFEWTKKDVEKYGSFTVVKIQVIDQTKD</sequence>
<dbReference type="EMBL" id="QWDM01000009">
    <property type="protein sequence ID" value="RUT69583.1"/>
    <property type="molecule type" value="Genomic_DNA"/>
</dbReference>
<evidence type="ECO:0000256" key="1">
    <source>
        <dbReference type="SAM" id="SignalP"/>
    </source>
</evidence>
<reference evidence="3" key="1">
    <citation type="journal article" date="2019" name="Syst. Appl. Microbiol.">
        <title>Flavobacterium circumlabens sp. nov. and Flavobacterium cupreum sp. nov., two psychrotrophic species isolated from Antarctic environmental samples.</title>
        <authorList>
            <person name="Kralova S."/>
            <person name="Busse H.-J."/>
            <person name="Svec P."/>
            <person name="Maslanova I."/>
            <person name="Stankova E."/>
            <person name="Bartak M."/>
            <person name="Sedlacek I."/>
        </authorList>
    </citation>
    <scope>NUCLEOTIDE SEQUENCE [LARGE SCALE GENOMIC DNA]</scope>
    <source>
        <strain evidence="3">CCM 8825</strain>
    </source>
</reference>
<name>A0A434A5A7_9FLAO</name>
<feature type="signal peptide" evidence="1">
    <location>
        <begin position="1"/>
        <end position="21"/>
    </location>
</feature>
<dbReference type="RefSeq" id="WP_127339259.1">
    <property type="nucleotide sequence ID" value="NZ_QWDM01000009.1"/>
</dbReference>
<organism evidence="2 3">
    <name type="scientific">Flavobacterium cupreum</name>
    <dbReference type="NCBI Taxonomy" id="2133766"/>
    <lineage>
        <taxon>Bacteria</taxon>
        <taxon>Pseudomonadati</taxon>
        <taxon>Bacteroidota</taxon>
        <taxon>Flavobacteriia</taxon>
        <taxon>Flavobacteriales</taxon>
        <taxon>Flavobacteriaceae</taxon>
        <taxon>Flavobacterium</taxon>
    </lineage>
</organism>